<name>A0A850HJD4_9FIRM</name>
<evidence type="ECO:0000313" key="5">
    <source>
        <dbReference type="Proteomes" id="UP000528555"/>
    </source>
</evidence>
<organism evidence="4 5">
    <name type="scientific">Dorea phocaeensis</name>
    <dbReference type="NCBI Taxonomy" id="2040291"/>
    <lineage>
        <taxon>Bacteria</taxon>
        <taxon>Bacillati</taxon>
        <taxon>Bacillota</taxon>
        <taxon>Clostridia</taxon>
        <taxon>Lachnospirales</taxon>
        <taxon>Lachnospiraceae</taxon>
        <taxon>Dorea</taxon>
    </lineage>
</organism>
<dbReference type="InterPro" id="IPR005754">
    <property type="entry name" value="Sortase"/>
</dbReference>
<gene>
    <name evidence="4" type="primary">srtB</name>
    <name evidence="4" type="ORF">G5A66_11255</name>
    <name evidence="3" type="ORF">G5A75_11145</name>
</gene>
<dbReference type="EMBL" id="JAAITX010000009">
    <property type="protein sequence ID" value="NVH59198.1"/>
    <property type="molecule type" value="Genomic_DNA"/>
</dbReference>
<dbReference type="GO" id="GO:0016787">
    <property type="term" value="F:hydrolase activity"/>
    <property type="evidence" value="ECO:0007669"/>
    <property type="project" value="UniProtKB-KW"/>
</dbReference>
<dbReference type="CDD" id="cd05826">
    <property type="entry name" value="Sortase_B"/>
    <property type="match status" value="1"/>
</dbReference>
<dbReference type="AlphaFoldDB" id="A0A850HJD4"/>
<proteinExistence type="predicted"/>
<keyword evidence="5" id="KW-1185">Reference proteome</keyword>
<dbReference type="Pfam" id="PF04203">
    <property type="entry name" value="Sortase"/>
    <property type="match status" value="1"/>
</dbReference>
<dbReference type="Gene3D" id="2.40.260.10">
    <property type="entry name" value="Sortase"/>
    <property type="match status" value="1"/>
</dbReference>
<sequence length="250" mass="28709">MKKNPRRILGVILLVLAVACLGGLIYYKVSQSSKEDVYQKVQKTVVDKEKKQEEGPEYVSPIDFEELQKLNADIYAWIEIPGTAINYPVVQSPDDDGYYLNHTIEGQEGYPGAIYTERQNAKDFSDYNTVIYGHNMKDGSMFMGLHAYEDPQYLKEYNEVIIYTPNHQYTYRIFAAVIYNNRHILNSYDFGNEEQRQLYLDSIYASRTMQSSIDDSAEVDTQSKLLTLSTCIGGQPNQRFLVEAVLTNEK</sequence>
<feature type="active site" description="Acyl-thioester intermediate" evidence="2">
    <location>
        <position position="231"/>
    </location>
</feature>
<dbReference type="InterPro" id="IPR023365">
    <property type="entry name" value="Sortase_dom-sf"/>
</dbReference>
<dbReference type="PROSITE" id="PS51257">
    <property type="entry name" value="PROKAR_LIPOPROTEIN"/>
    <property type="match status" value="1"/>
</dbReference>
<dbReference type="OrthoDB" id="9806013at2"/>
<evidence type="ECO:0000313" key="6">
    <source>
        <dbReference type="Proteomes" id="UP000701680"/>
    </source>
</evidence>
<reference evidence="4" key="2">
    <citation type="submission" date="2020-02" db="EMBL/GenBank/DDBJ databases">
        <authorList>
            <person name="Littmann E."/>
            <person name="Sorbara M."/>
        </authorList>
    </citation>
    <scope>NUCLEOTIDE SEQUENCE</scope>
    <source>
        <strain evidence="4">MSK.17.11</strain>
        <strain evidence="3">MSK.17.38</strain>
    </source>
</reference>
<protein>
    <submittedName>
        <fullName evidence="4">Class B sortase</fullName>
        <ecNumber evidence="4">3.4.22.71</ecNumber>
    </submittedName>
</protein>
<dbReference type="EC" id="3.4.22.71" evidence="4"/>
<comment type="caution">
    <text evidence="4">The sequence shown here is derived from an EMBL/GenBank/DDBJ whole genome shotgun (WGS) entry which is preliminary data.</text>
</comment>
<dbReference type="InterPro" id="IPR009835">
    <property type="entry name" value="SrtB"/>
</dbReference>
<dbReference type="Proteomes" id="UP000528555">
    <property type="component" value="Unassembled WGS sequence"/>
</dbReference>
<dbReference type="NCBIfam" id="TIGR03064">
    <property type="entry name" value="sortase_srtB"/>
    <property type="match status" value="1"/>
</dbReference>
<accession>A0A850HJD4</accession>
<evidence type="ECO:0000313" key="4">
    <source>
        <dbReference type="EMBL" id="NVH59198.1"/>
    </source>
</evidence>
<keyword evidence="1 4" id="KW-0378">Hydrolase</keyword>
<evidence type="ECO:0000256" key="2">
    <source>
        <dbReference type="PIRSR" id="PIRSR605754-1"/>
    </source>
</evidence>
<dbReference type="SUPFAM" id="SSF63817">
    <property type="entry name" value="Sortase"/>
    <property type="match status" value="1"/>
</dbReference>
<reference evidence="5 6" key="1">
    <citation type="journal article" date="2020" name="Cell Host Microbe">
        <title>Functional and Genomic Variation between Human-Derived Isolates of Lachnospiraceae Reveals Inter- and Intra-Species Diversity.</title>
        <authorList>
            <person name="Sorbara M.T."/>
            <person name="Littmann E.R."/>
            <person name="Fontana E."/>
            <person name="Moody T.U."/>
            <person name="Kohout C.E."/>
            <person name="Gjonbalaj M."/>
            <person name="Eaton V."/>
            <person name="Seok R."/>
            <person name="Leiner I.M."/>
            <person name="Pamer E.G."/>
        </authorList>
    </citation>
    <scope>NUCLEOTIDE SEQUENCE [LARGE SCALE GENOMIC DNA]</scope>
    <source>
        <strain evidence="4 5">MSK.17.11</strain>
        <strain evidence="3 6">MSK.17.38</strain>
    </source>
</reference>
<dbReference type="Proteomes" id="UP000701680">
    <property type="component" value="Unassembled WGS sequence"/>
</dbReference>
<dbReference type="EMBL" id="JAAIUO010000009">
    <property type="protein sequence ID" value="NSK15399.1"/>
    <property type="molecule type" value="Genomic_DNA"/>
</dbReference>
<evidence type="ECO:0000313" key="3">
    <source>
        <dbReference type="EMBL" id="NSK15399.1"/>
    </source>
</evidence>
<dbReference type="RefSeq" id="WP_101694224.1">
    <property type="nucleotide sequence ID" value="NZ_JAAITX010000009.1"/>
</dbReference>
<feature type="active site" description="Proton donor/acceptor" evidence="2">
    <location>
        <position position="134"/>
    </location>
</feature>
<evidence type="ECO:0000256" key="1">
    <source>
        <dbReference type="ARBA" id="ARBA00022801"/>
    </source>
</evidence>